<evidence type="ECO:0000256" key="9">
    <source>
        <dbReference type="ARBA" id="ARBA00022748"/>
    </source>
</evidence>
<proteinExistence type="inferred from homology"/>
<dbReference type="PANTHER" id="PTHR37531">
    <property type="entry name" value="HEME EXPORTER PROTEIN D"/>
    <property type="match status" value="1"/>
</dbReference>
<evidence type="ECO:0000256" key="7">
    <source>
        <dbReference type="ARBA" id="ARBA00022519"/>
    </source>
</evidence>
<dbReference type="Proteomes" id="UP000593737">
    <property type="component" value="Chromosome"/>
</dbReference>
<keyword evidence="11 13" id="KW-0472">Membrane</keyword>
<dbReference type="KEGG" id="nkf:Nkreftii_003183"/>
<keyword evidence="10 13" id="KW-1133">Transmembrane helix</keyword>
<comment type="function">
    <text evidence="1">Required for the export of heme to the periplasm for the biogenesis of c-type cytochromes.</text>
</comment>
<dbReference type="InterPro" id="IPR007078">
    <property type="entry name" value="Haem_export_protD_CcmD"/>
</dbReference>
<evidence type="ECO:0000256" key="4">
    <source>
        <dbReference type="ARBA" id="ARBA00016461"/>
    </source>
</evidence>
<keyword evidence="7" id="KW-0997">Cell inner membrane</keyword>
<organism evidence="14 15">
    <name type="scientific">Candidatus Nitrospira kreftii</name>
    <dbReference type="NCBI Taxonomy" id="2652173"/>
    <lineage>
        <taxon>Bacteria</taxon>
        <taxon>Pseudomonadati</taxon>
        <taxon>Nitrospirota</taxon>
        <taxon>Nitrospiria</taxon>
        <taxon>Nitrospirales</taxon>
        <taxon>Nitrospiraceae</taxon>
        <taxon>Nitrospira</taxon>
    </lineage>
</organism>
<dbReference type="EMBL" id="CP047423">
    <property type="protein sequence ID" value="QPD05409.1"/>
    <property type="molecule type" value="Genomic_DNA"/>
</dbReference>
<evidence type="ECO:0000313" key="14">
    <source>
        <dbReference type="EMBL" id="QPD05409.1"/>
    </source>
</evidence>
<keyword evidence="9" id="KW-0201">Cytochrome c-type biogenesis</keyword>
<evidence type="ECO:0000256" key="10">
    <source>
        <dbReference type="ARBA" id="ARBA00022989"/>
    </source>
</evidence>
<dbReference type="GO" id="GO:1903607">
    <property type="term" value="P:cytochrome c biosynthetic process"/>
    <property type="evidence" value="ECO:0007669"/>
    <property type="project" value="TreeGrafter"/>
</dbReference>
<keyword evidence="6" id="KW-1003">Cell membrane</keyword>
<sequence>MQWESASEFFAMGGYGLYVWTSFVVTALCMLWEVLALWRRRAAARAEHRAMLLGGSNETAA</sequence>
<evidence type="ECO:0000256" key="2">
    <source>
        <dbReference type="ARBA" id="ARBA00004377"/>
    </source>
</evidence>
<comment type="subcellular location">
    <subcellularLocation>
        <location evidence="2">Cell inner membrane</location>
        <topology evidence="2">Single-pass membrane protein</topology>
    </subcellularLocation>
</comment>
<name>A0A7S8FGI2_9BACT</name>
<dbReference type="InterPro" id="IPR052075">
    <property type="entry name" value="Heme_exporter_D"/>
</dbReference>
<evidence type="ECO:0000256" key="5">
    <source>
        <dbReference type="ARBA" id="ARBA00022448"/>
    </source>
</evidence>
<feature type="transmembrane region" description="Helical" evidence="13">
    <location>
        <begin position="17"/>
        <end position="38"/>
    </location>
</feature>
<accession>A0A7S8FGI2</accession>
<evidence type="ECO:0000313" key="15">
    <source>
        <dbReference type="Proteomes" id="UP000593737"/>
    </source>
</evidence>
<dbReference type="PANTHER" id="PTHR37531:SF1">
    <property type="entry name" value="HEME EXPORTER PROTEIN D"/>
    <property type="match status" value="1"/>
</dbReference>
<evidence type="ECO:0000256" key="1">
    <source>
        <dbReference type="ARBA" id="ARBA00002442"/>
    </source>
</evidence>
<comment type="similarity">
    <text evidence="3">Belongs to the CcmD/CycX/HelD family.</text>
</comment>
<dbReference type="GO" id="GO:0017004">
    <property type="term" value="P:cytochrome complex assembly"/>
    <property type="evidence" value="ECO:0007669"/>
    <property type="project" value="UniProtKB-KW"/>
</dbReference>
<dbReference type="AlphaFoldDB" id="A0A7S8FGI2"/>
<evidence type="ECO:0000256" key="11">
    <source>
        <dbReference type="ARBA" id="ARBA00023136"/>
    </source>
</evidence>
<keyword evidence="5" id="KW-0813">Transport</keyword>
<protein>
    <recommendedName>
        <fullName evidence="4">Heme exporter protein D</fullName>
    </recommendedName>
    <alternativeName>
        <fullName evidence="12">Cytochrome c-type biogenesis protein CcmD</fullName>
    </alternativeName>
</protein>
<evidence type="ECO:0000256" key="3">
    <source>
        <dbReference type="ARBA" id="ARBA00008741"/>
    </source>
</evidence>
<reference evidence="14 15" key="1">
    <citation type="journal article" date="2020" name="ISME J.">
        <title>Enrichment and physiological characterization of a novel comammox Nitrospira indicates ammonium inhibition of complete nitrification.</title>
        <authorList>
            <person name="Sakoula D."/>
            <person name="Koch H."/>
            <person name="Frank J."/>
            <person name="Jetten M.S.M."/>
            <person name="van Kessel M.A.H.J."/>
            <person name="Lucker S."/>
        </authorList>
    </citation>
    <scope>NUCLEOTIDE SEQUENCE [LARGE SCALE GENOMIC DNA]</scope>
    <source>
        <strain evidence="14">Comreactor17</strain>
    </source>
</reference>
<evidence type="ECO:0000256" key="8">
    <source>
        <dbReference type="ARBA" id="ARBA00022692"/>
    </source>
</evidence>
<keyword evidence="8 13" id="KW-0812">Transmembrane</keyword>
<dbReference type="GO" id="GO:0005886">
    <property type="term" value="C:plasma membrane"/>
    <property type="evidence" value="ECO:0007669"/>
    <property type="project" value="UniProtKB-SubCell"/>
</dbReference>
<evidence type="ECO:0000256" key="13">
    <source>
        <dbReference type="SAM" id="Phobius"/>
    </source>
</evidence>
<evidence type="ECO:0000256" key="6">
    <source>
        <dbReference type="ARBA" id="ARBA00022475"/>
    </source>
</evidence>
<gene>
    <name evidence="14" type="ORF">Nkreftii_003183</name>
</gene>
<dbReference type="Pfam" id="PF04995">
    <property type="entry name" value="CcmD"/>
    <property type="match status" value="1"/>
</dbReference>
<dbReference type="GO" id="GO:0015886">
    <property type="term" value="P:heme transport"/>
    <property type="evidence" value="ECO:0007669"/>
    <property type="project" value="InterPro"/>
</dbReference>
<evidence type="ECO:0000256" key="12">
    <source>
        <dbReference type="ARBA" id="ARBA00032938"/>
    </source>
</evidence>
<dbReference type="NCBIfam" id="TIGR03141">
    <property type="entry name" value="cytochro_ccmD"/>
    <property type="match status" value="1"/>
</dbReference>